<dbReference type="Pfam" id="PF00378">
    <property type="entry name" value="ECH_1"/>
    <property type="match status" value="1"/>
</dbReference>
<evidence type="ECO:0000256" key="2">
    <source>
        <dbReference type="RuleBase" id="RU003707"/>
    </source>
</evidence>
<dbReference type="CDD" id="cd06558">
    <property type="entry name" value="crotonase-like"/>
    <property type="match status" value="1"/>
</dbReference>
<evidence type="ECO:0000313" key="3">
    <source>
        <dbReference type="EMBL" id="MBK4733215.1"/>
    </source>
</evidence>
<dbReference type="PROSITE" id="PS00166">
    <property type="entry name" value="ENOYL_COA_HYDRATASE"/>
    <property type="match status" value="1"/>
</dbReference>
<dbReference type="Proteomes" id="UP000622890">
    <property type="component" value="Unassembled WGS sequence"/>
</dbReference>
<dbReference type="GO" id="GO:0003824">
    <property type="term" value="F:catalytic activity"/>
    <property type="evidence" value="ECO:0007669"/>
    <property type="project" value="InterPro"/>
</dbReference>
<dbReference type="Gene3D" id="3.90.226.10">
    <property type="entry name" value="2-enoyl-CoA Hydratase, Chain A, domain 1"/>
    <property type="match status" value="1"/>
</dbReference>
<dbReference type="GO" id="GO:0006635">
    <property type="term" value="P:fatty acid beta-oxidation"/>
    <property type="evidence" value="ECO:0007669"/>
    <property type="project" value="TreeGrafter"/>
</dbReference>
<comment type="caution">
    <text evidence="3">The sequence shown here is derived from an EMBL/GenBank/DDBJ whole genome shotgun (WGS) entry which is preliminary data.</text>
</comment>
<name>A0A934SMI4_9BURK</name>
<dbReference type="EMBL" id="JAEPBG010000001">
    <property type="protein sequence ID" value="MBK4733215.1"/>
    <property type="molecule type" value="Genomic_DNA"/>
</dbReference>
<dbReference type="PANTHER" id="PTHR11941">
    <property type="entry name" value="ENOYL-COA HYDRATASE-RELATED"/>
    <property type="match status" value="1"/>
</dbReference>
<dbReference type="InterPro" id="IPR029045">
    <property type="entry name" value="ClpP/crotonase-like_dom_sf"/>
</dbReference>
<dbReference type="NCBIfam" id="NF006452">
    <property type="entry name" value="PRK08788.1"/>
    <property type="match status" value="1"/>
</dbReference>
<proteinExistence type="inferred from homology"/>
<accession>A0A934SMI4</accession>
<reference evidence="3" key="1">
    <citation type="submission" date="2021-01" db="EMBL/GenBank/DDBJ databases">
        <title>Genome sequence of strain Noviherbaspirillum sp. DKR-6.</title>
        <authorList>
            <person name="Chaudhary D.K."/>
        </authorList>
    </citation>
    <scope>NUCLEOTIDE SEQUENCE</scope>
    <source>
        <strain evidence="3">DKR-6</strain>
    </source>
</reference>
<dbReference type="InterPro" id="IPR001753">
    <property type="entry name" value="Enoyl-CoA_hydra/iso"/>
</dbReference>
<evidence type="ECO:0000256" key="1">
    <source>
        <dbReference type="ARBA" id="ARBA00005254"/>
    </source>
</evidence>
<gene>
    <name evidence="3" type="ORF">JJB74_01100</name>
</gene>
<dbReference type="PANTHER" id="PTHR11941:SF54">
    <property type="entry name" value="ENOYL-COA HYDRATASE, MITOCHONDRIAL"/>
    <property type="match status" value="1"/>
</dbReference>
<dbReference type="RefSeq" id="WP_200589825.1">
    <property type="nucleotide sequence ID" value="NZ_JAEPBG010000001.1"/>
</dbReference>
<protein>
    <submittedName>
        <fullName evidence="3">Enoyl-CoA hydratase/isomerase family protein</fullName>
    </submittedName>
</protein>
<dbReference type="InterPro" id="IPR018376">
    <property type="entry name" value="Enoyl-CoA_hyd/isom_CS"/>
</dbReference>
<comment type="similarity">
    <text evidence="1 2">Belongs to the enoyl-CoA hydratase/isomerase family.</text>
</comment>
<dbReference type="AlphaFoldDB" id="A0A934SMI4"/>
<organism evidence="3 4">
    <name type="scientific">Noviherbaspirillum pedocola</name>
    <dbReference type="NCBI Taxonomy" id="2801341"/>
    <lineage>
        <taxon>Bacteria</taxon>
        <taxon>Pseudomonadati</taxon>
        <taxon>Pseudomonadota</taxon>
        <taxon>Betaproteobacteria</taxon>
        <taxon>Burkholderiales</taxon>
        <taxon>Oxalobacteraceae</taxon>
        <taxon>Noviherbaspirillum</taxon>
    </lineage>
</organism>
<keyword evidence="4" id="KW-1185">Reference proteome</keyword>
<evidence type="ECO:0000313" key="4">
    <source>
        <dbReference type="Proteomes" id="UP000622890"/>
    </source>
</evidence>
<dbReference type="SUPFAM" id="SSF52096">
    <property type="entry name" value="ClpP/crotonase"/>
    <property type="match status" value="1"/>
</dbReference>
<sequence length="299" mass="33049">MNVLDFGMPPPTRTAYEHLGLHFSDTPADTLWITMKEVAASPQGFTLSLLRELLELTHTLKAGQAHWLHPGGIRPVRYAVLRSAHPDIFSLGGDLARFRDCIRRRDRVALLEYSDACLQLTREWMPASHPDLVTIALVQGRALGGGFETALAADYLVAEAHSSFGFPEILFGLFPCSGALPLLARRLPLRQAERMLTSGRLYTAAELFDMGVIDAVCERGAGVETVRAHIANHARRRTAHCLVHDELERMQPIDFADMARLAQKWVELALALSPEDLHVMDFLIALQRGKSGCSALPAI</sequence>
<dbReference type="Gene3D" id="6.20.390.30">
    <property type="match status" value="1"/>
</dbReference>